<reference evidence="1" key="2">
    <citation type="journal article" date="2015" name="Fish Shellfish Immunol.">
        <title>Early steps in the European eel (Anguilla anguilla)-Vibrio vulnificus interaction in the gills: Role of the RtxA13 toxin.</title>
        <authorList>
            <person name="Callol A."/>
            <person name="Pajuelo D."/>
            <person name="Ebbesson L."/>
            <person name="Teles M."/>
            <person name="MacKenzie S."/>
            <person name="Amaro C."/>
        </authorList>
    </citation>
    <scope>NUCLEOTIDE SEQUENCE</scope>
</reference>
<evidence type="ECO:0000313" key="1">
    <source>
        <dbReference type="EMBL" id="JAH45380.1"/>
    </source>
</evidence>
<accession>A0A0E9SXK4</accession>
<proteinExistence type="predicted"/>
<dbReference type="AlphaFoldDB" id="A0A0E9SXK4"/>
<protein>
    <submittedName>
        <fullName evidence="1">Uncharacterized protein</fullName>
    </submittedName>
</protein>
<sequence length="46" mass="5034">MVTPPPSLCPSLWAVNVIAGNQLPLMHWSSLDFIRDSVSSVNRISP</sequence>
<reference evidence="1" key="1">
    <citation type="submission" date="2014-11" db="EMBL/GenBank/DDBJ databases">
        <authorList>
            <person name="Amaro Gonzalez C."/>
        </authorList>
    </citation>
    <scope>NUCLEOTIDE SEQUENCE</scope>
</reference>
<dbReference type="EMBL" id="GBXM01063197">
    <property type="protein sequence ID" value="JAH45380.1"/>
    <property type="molecule type" value="Transcribed_RNA"/>
</dbReference>
<name>A0A0E9SXK4_ANGAN</name>
<organism evidence="1">
    <name type="scientific">Anguilla anguilla</name>
    <name type="common">European freshwater eel</name>
    <name type="synonym">Muraena anguilla</name>
    <dbReference type="NCBI Taxonomy" id="7936"/>
    <lineage>
        <taxon>Eukaryota</taxon>
        <taxon>Metazoa</taxon>
        <taxon>Chordata</taxon>
        <taxon>Craniata</taxon>
        <taxon>Vertebrata</taxon>
        <taxon>Euteleostomi</taxon>
        <taxon>Actinopterygii</taxon>
        <taxon>Neopterygii</taxon>
        <taxon>Teleostei</taxon>
        <taxon>Anguilliformes</taxon>
        <taxon>Anguillidae</taxon>
        <taxon>Anguilla</taxon>
    </lineage>
</organism>